<dbReference type="EMBL" id="FQVG01000078">
    <property type="protein sequence ID" value="SHF44139.1"/>
    <property type="molecule type" value="Genomic_DNA"/>
</dbReference>
<evidence type="ECO:0008006" key="3">
    <source>
        <dbReference type="Google" id="ProtNLM"/>
    </source>
</evidence>
<dbReference type="SUPFAM" id="SSF88659">
    <property type="entry name" value="Sigma3 and sigma4 domains of RNA polymerase sigma factors"/>
    <property type="match status" value="1"/>
</dbReference>
<organism evidence="1 2">
    <name type="scientific">Caloramator proteoclasticus DSM 10124</name>
    <dbReference type="NCBI Taxonomy" id="1121262"/>
    <lineage>
        <taxon>Bacteria</taxon>
        <taxon>Bacillati</taxon>
        <taxon>Bacillota</taxon>
        <taxon>Clostridia</taxon>
        <taxon>Eubacteriales</taxon>
        <taxon>Clostridiaceae</taxon>
        <taxon>Caloramator</taxon>
    </lineage>
</organism>
<evidence type="ECO:0000313" key="1">
    <source>
        <dbReference type="EMBL" id="SHF44139.1"/>
    </source>
</evidence>
<dbReference type="AlphaFoldDB" id="A0A1M5BNM7"/>
<dbReference type="RefSeq" id="WP_073250188.1">
    <property type="nucleotide sequence ID" value="NZ_FQVG01000078.1"/>
</dbReference>
<protein>
    <recommendedName>
        <fullName evidence="3">Sigma-70, region 4</fullName>
    </recommendedName>
</protein>
<evidence type="ECO:0000313" key="2">
    <source>
        <dbReference type="Proteomes" id="UP000184423"/>
    </source>
</evidence>
<keyword evidence="2" id="KW-1185">Reference proteome</keyword>
<dbReference type="InterPro" id="IPR013324">
    <property type="entry name" value="RNA_pol_sigma_r3/r4-like"/>
</dbReference>
<dbReference type="Proteomes" id="UP000184423">
    <property type="component" value="Unassembled WGS sequence"/>
</dbReference>
<reference evidence="2" key="1">
    <citation type="submission" date="2016-11" db="EMBL/GenBank/DDBJ databases">
        <authorList>
            <person name="Varghese N."/>
            <person name="Submissions S."/>
        </authorList>
    </citation>
    <scope>NUCLEOTIDE SEQUENCE [LARGE SCALE GENOMIC DNA]</scope>
    <source>
        <strain evidence="2">DSM 10124</strain>
    </source>
</reference>
<sequence length="134" mass="16024">MTVKEYLGRALKVDKFINLKLEQLALLNEFEDKIAYRSLDIDSIENIKEKIKDLRTAIESDIYKLFDVKKEVMTMIKEVNNIEYQTLLELRYLCLKSWEQIAYEMGYDLRYIYKLHKRALGKCKINLKHATKSH</sequence>
<proteinExistence type="predicted"/>
<name>A0A1M5BNM7_9CLOT</name>
<accession>A0A1M5BNM7</accession>
<gene>
    <name evidence="1" type="ORF">SAMN02746091_02532</name>
</gene>